<proteinExistence type="predicted"/>
<evidence type="ECO:0000313" key="2">
    <source>
        <dbReference type="EMBL" id="KAG0269715.1"/>
    </source>
</evidence>
<dbReference type="AlphaFoldDB" id="A0A9P6QKV3"/>
<feature type="region of interest" description="Disordered" evidence="1">
    <location>
        <begin position="474"/>
        <end position="496"/>
    </location>
</feature>
<dbReference type="Proteomes" id="UP000807716">
    <property type="component" value="Unassembled WGS sequence"/>
</dbReference>
<comment type="caution">
    <text evidence="2">The sequence shown here is derived from an EMBL/GenBank/DDBJ whole genome shotgun (WGS) entry which is preliminary data.</text>
</comment>
<protein>
    <submittedName>
        <fullName evidence="2">Uncharacterized protein</fullName>
    </submittedName>
</protein>
<gene>
    <name evidence="2" type="ORF">DFQ27_002384</name>
</gene>
<keyword evidence="3" id="KW-1185">Reference proteome</keyword>
<sequence>MRPFPIELIHDIVFRLNDLTCLALGFGFLHQTMEHEHAIIQQNGGPGCLLTTCLTHQDSDLRILRYLRTRFPNELTPEIALVKAIATGNVLAIKRVSLLWNNVRYSDDAWITMAMHHAAWKTTDALLSMKVIVNWLETRSPTDRQIKNVYWILQHQLDNVDTTVKKPLACLALLERHPDQTWVADRLSDDILRALYDRYATLDNARGEEKPSSNKKEILSIAAHLGNMPFFERVLGQEPNLLIEFQSRLFRKMVAGAHPVMAIRLVRAFQPTKKLILLDNVYPQLLRALMFKTEYLEDALYLNECVVNYRGGNIILYAKIAREDIEGLKVDLQDRRKQCDIVIMLVQAEKFHLFRPIGIPEVFPIEAWPPLFFKPSIVHQVLQHERETGLSMLPGSRVAVGWFSRANDDLRIYMLQRGLISDRFRILHTAKPLDSRSHVKWSRFLEYSPFIQPETEEEEEEERRAAFNRSSSSSVIIGNGSHSSSIEGEASGAAASMRPKMEDDYYQSCPLDQLPQRILIDGSTLAETCRLMDRMMATQCQLVRVHTASEVQQSPSFGYSQDGNCWAPWYQSRAASRGQPSLDRLAQAGVLVRAVDPVVEGEDDGEGLAAMVDELAALLAPPQMAPLLHPPEPRFHRNASSVFFIDPRVPAATWLGEHWYQGRHFQEWFKALDTHLYCFYLENSWARENK</sequence>
<accession>A0A9P6QKV3</accession>
<dbReference type="OrthoDB" id="10392897at2759"/>
<evidence type="ECO:0000256" key="1">
    <source>
        <dbReference type="SAM" id="MobiDB-lite"/>
    </source>
</evidence>
<evidence type="ECO:0000313" key="3">
    <source>
        <dbReference type="Proteomes" id="UP000807716"/>
    </source>
</evidence>
<reference evidence="2" key="1">
    <citation type="journal article" date="2020" name="Fungal Divers.">
        <title>Resolving the Mortierellaceae phylogeny through synthesis of multi-gene phylogenetics and phylogenomics.</title>
        <authorList>
            <person name="Vandepol N."/>
            <person name="Liber J."/>
            <person name="Desiro A."/>
            <person name="Na H."/>
            <person name="Kennedy M."/>
            <person name="Barry K."/>
            <person name="Grigoriev I.V."/>
            <person name="Miller A.N."/>
            <person name="O'Donnell K."/>
            <person name="Stajich J.E."/>
            <person name="Bonito G."/>
        </authorList>
    </citation>
    <scope>NUCLEOTIDE SEQUENCE</scope>
    <source>
        <strain evidence="2">BC1065</strain>
    </source>
</reference>
<organism evidence="2 3">
    <name type="scientific">Actinomortierella ambigua</name>
    <dbReference type="NCBI Taxonomy" id="1343610"/>
    <lineage>
        <taxon>Eukaryota</taxon>
        <taxon>Fungi</taxon>
        <taxon>Fungi incertae sedis</taxon>
        <taxon>Mucoromycota</taxon>
        <taxon>Mortierellomycotina</taxon>
        <taxon>Mortierellomycetes</taxon>
        <taxon>Mortierellales</taxon>
        <taxon>Mortierellaceae</taxon>
        <taxon>Actinomortierella</taxon>
    </lineage>
</organism>
<dbReference type="EMBL" id="JAAAJB010000019">
    <property type="protein sequence ID" value="KAG0269715.1"/>
    <property type="molecule type" value="Genomic_DNA"/>
</dbReference>
<name>A0A9P6QKV3_9FUNG</name>